<comment type="caution">
    <text evidence="3">The sequence shown here is derived from an EMBL/GenBank/DDBJ whole genome shotgun (WGS) entry which is preliminary data.</text>
</comment>
<keyword evidence="2" id="KW-0812">Transmembrane</keyword>
<gene>
    <name evidence="3" type="ORF">EV382_0181</name>
</gene>
<keyword evidence="2" id="KW-1133">Transmembrane helix</keyword>
<reference evidence="3 4" key="1">
    <citation type="submission" date="2019-02" db="EMBL/GenBank/DDBJ databases">
        <title>Sequencing the genomes of 1000 actinobacteria strains.</title>
        <authorList>
            <person name="Klenk H.-P."/>
        </authorList>
    </citation>
    <scope>NUCLEOTIDE SEQUENCE [LARGE SCALE GENOMIC DNA]</scope>
    <source>
        <strain evidence="3 4">DSM 45888</strain>
    </source>
</reference>
<dbReference type="Proteomes" id="UP000293781">
    <property type="component" value="Unassembled WGS sequence"/>
</dbReference>
<feature type="transmembrane region" description="Helical" evidence="2">
    <location>
        <begin position="124"/>
        <end position="147"/>
    </location>
</feature>
<evidence type="ECO:0000313" key="4">
    <source>
        <dbReference type="Proteomes" id="UP000293781"/>
    </source>
</evidence>
<evidence type="ECO:0000313" key="3">
    <source>
        <dbReference type="EMBL" id="RZT77048.1"/>
    </source>
</evidence>
<evidence type="ECO:0000256" key="2">
    <source>
        <dbReference type="SAM" id="Phobius"/>
    </source>
</evidence>
<feature type="compositionally biased region" description="Pro residues" evidence="1">
    <location>
        <begin position="1"/>
        <end position="14"/>
    </location>
</feature>
<evidence type="ECO:0008006" key="5">
    <source>
        <dbReference type="Google" id="ProtNLM"/>
    </source>
</evidence>
<dbReference type="OrthoDB" id="3868477at2"/>
<name>A0A4Q7UAA2_9ACTN</name>
<dbReference type="EMBL" id="SHKK01000001">
    <property type="protein sequence ID" value="RZT77048.1"/>
    <property type="molecule type" value="Genomic_DNA"/>
</dbReference>
<accession>A0A4Q7UAA2</accession>
<keyword evidence="4" id="KW-1185">Reference proteome</keyword>
<sequence length="309" mass="31605">MSQPPANPYGPPHDSPNQPQQPGGWPPPQPQGQPQQPGGWPPPQGQPQQPAGFPPPPQGFPPAQPGVPPAQPGYPAAPQGYPAAPQGFPAAQPGFPSAQPGQPYGDPGLVGGPPPAKKSNVGKIILIVLAVVLVLCLGGAAITWLVVKDDVGSVVDASKTRVVAPATLAGRPKLTEPQLQRAADQAASGMKGAARTQTSTVAAFYGDPAKQDLVMITGVSALLADPKKALDDYVQGLDEQLTVSGMTAIDAGPLGGEARCGNGKVETVPLGICVWADRGSLGMVVMYFKTADQAKAEFAAIRGQVEQQS</sequence>
<proteinExistence type="predicted"/>
<evidence type="ECO:0000256" key="1">
    <source>
        <dbReference type="SAM" id="MobiDB-lite"/>
    </source>
</evidence>
<organism evidence="3 4">
    <name type="scientific">Micromonospora violae</name>
    <dbReference type="NCBI Taxonomy" id="1278207"/>
    <lineage>
        <taxon>Bacteria</taxon>
        <taxon>Bacillati</taxon>
        <taxon>Actinomycetota</taxon>
        <taxon>Actinomycetes</taxon>
        <taxon>Micromonosporales</taxon>
        <taxon>Micromonosporaceae</taxon>
        <taxon>Micromonospora</taxon>
    </lineage>
</organism>
<dbReference type="AlphaFoldDB" id="A0A4Q7UAA2"/>
<protein>
    <recommendedName>
        <fullName evidence="5">Flagellar basal body-associated protein FliL</fullName>
    </recommendedName>
</protein>
<feature type="compositionally biased region" description="Pro residues" evidence="1">
    <location>
        <begin position="52"/>
        <end position="72"/>
    </location>
</feature>
<keyword evidence="2" id="KW-0472">Membrane</keyword>
<dbReference type="RefSeq" id="WP_130399768.1">
    <property type="nucleotide sequence ID" value="NZ_SHKK01000001.1"/>
</dbReference>
<feature type="region of interest" description="Disordered" evidence="1">
    <location>
        <begin position="1"/>
        <end position="113"/>
    </location>
</feature>
<feature type="compositionally biased region" description="Low complexity" evidence="1">
    <location>
        <begin position="73"/>
        <end position="96"/>
    </location>
</feature>